<gene>
    <name evidence="8" type="ORF">WICANDRAFT_34962</name>
</gene>
<keyword evidence="3" id="KW-0408">Iron</keyword>
<keyword evidence="6 7" id="KW-0472">Membrane</keyword>
<dbReference type="OrthoDB" id="4364at2759"/>
<keyword evidence="3" id="KW-0406">Ion transport</keyword>
<evidence type="ECO:0000256" key="1">
    <source>
        <dbReference type="ARBA" id="ARBA00004141"/>
    </source>
</evidence>
<evidence type="ECO:0000313" key="9">
    <source>
        <dbReference type="Proteomes" id="UP000094112"/>
    </source>
</evidence>
<dbReference type="RefSeq" id="XP_019036638.1">
    <property type="nucleotide sequence ID" value="XM_019182256.1"/>
</dbReference>
<organism evidence="8 9">
    <name type="scientific">Wickerhamomyces anomalus (strain ATCC 58044 / CBS 1984 / NCYC 433 / NRRL Y-366-8)</name>
    <name type="common">Yeast</name>
    <name type="synonym">Hansenula anomala</name>
    <dbReference type="NCBI Taxonomy" id="683960"/>
    <lineage>
        <taxon>Eukaryota</taxon>
        <taxon>Fungi</taxon>
        <taxon>Dikarya</taxon>
        <taxon>Ascomycota</taxon>
        <taxon>Saccharomycotina</taxon>
        <taxon>Saccharomycetes</taxon>
        <taxon>Phaffomycetales</taxon>
        <taxon>Wickerhamomycetaceae</taxon>
        <taxon>Wickerhamomyces</taxon>
    </lineage>
</organism>
<comment type="subcellular location">
    <subcellularLocation>
        <location evidence="1">Membrane</location>
        <topology evidence="1">Multi-pass membrane protein</topology>
    </subcellularLocation>
</comment>
<dbReference type="PANTHER" id="PTHR31632:SF7">
    <property type="entry name" value="IRON TRANSPORTER FTH1"/>
    <property type="match status" value="1"/>
</dbReference>
<proteinExistence type="inferred from homology"/>
<feature type="transmembrane region" description="Helical" evidence="7">
    <location>
        <begin position="132"/>
        <end position="152"/>
    </location>
</feature>
<dbReference type="STRING" id="683960.A0A1E3NW87"/>
<evidence type="ECO:0000313" key="8">
    <source>
        <dbReference type="EMBL" id="ODQ57431.1"/>
    </source>
</evidence>
<reference evidence="8 9" key="1">
    <citation type="journal article" date="2016" name="Proc. Natl. Acad. Sci. U.S.A.">
        <title>Comparative genomics of biotechnologically important yeasts.</title>
        <authorList>
            <person name="Riley R."/>
            <person name="Haridas S."/>
            <person name="Wolfe K.H."/>
            <person name="Lopes M.R."/>
            <person name="Hittinger C.T."/>
            <person name="Goeker M."/>
            <person name="Salamov A.A."/>
            <person name="Wisecaver J.H."/>
            <person name="Long T.M."/>
            <person name="Calvey C.H."/>
            <person name="Aerts A.L."/>
            <person name="Barry K.W."/>
            <person name="Choi C."/>
            <person name="Clum A."/>
            <person name="Coughlan A.Y."/>
            <person name="Deshpande S."/>
            <person name="Douglass A.P."/>
            <person name="Hanson S.J."/>
            <person name="Klenk H.-P."/>
            <person name="LaButti K.M."/>
            <person name="Lapidus A."/>
            <person name="Lindquist E.A."/>
            <person name="Lipzen A.M."/>
            <person name="Meier-Kolthoff J.P."/>
            <person name="Ohm R.A."/>
            <person name="Otillar R.P."/>
            <person name="Pangilinan J.L."/>
            <person name="Peng Y."/>
            <person name="Rokas A."/>
            <person name="Rosa C.A."/>
            <person name="Scheuner C."/>
            <person name="Sibirny A.A."/>
            <person name="Slot J.C."/>
            <person name="Stielow J.B."/>
            <person name="Sun H."/>
            <person name="Kurtzman C.P."/>
            <person name="Blackwell M."/>
            <person name="Grigoriev I.V."/>
            <person name="Jeffries T.W."/>
        </authorList>
    </citation>
    <scope>NUCLEOTIDE SEQUENCE [LARGE SCALE GENOMIC DNA]</scope>
    <source>
        <strain evidence="9">ATCC 58044 / CBS 1984 / NCYC 433 / NRRL Y-366-8</strain>
    </source>
</reference>
<evidence type="ECO:0000256" key="4">
    <source>
        <dbReference type="ARBA" id="ARBA00022692"/>
    </source>
</evidence>
<dbReference type="AlphaFoldDB" id="A0A1E3NW87"/>
<keyword evidence="4 7" id="KW-0812">Transmembrane</keyword>
<name>A0A1E3NW87_WICAA</name>
<accession>A0A1E3NW87</accession>
<sequence length="412" mass="46742">MVEFEDIFSFEIFFIILRESLEIIIIVSILLAFVKQSLILHHSRDSTSTTSINNEELDLLATTSEDVSPEYDVNNNPEGLTEAGDKLYKQFRLQIWTGSLLGLFVSLIIGGIFITIFYLIGTDLWSLSEHYYEGSLSLLASVVISIMGMFFLRLSKLKEKFRVKLANILINKSPEEISSDKRSKFKIYAEKYALFFLPFITCLRESLEAFVFIGGVGVGQPLTTLPLSTALGILVSSVVGVFLYKRTESFSLKIFLISTTCLLYLIAAGLFSKGVWQFELQRYINLCHGQDMSEVGSGPGSYDVTNSIWHVNCCNGEMDGLWMLFTAIFGWTNSATYGSVISYIAYWAVIIFSIKNLKFEEANGYYPWIPIKFQRKRLLKKYKFLQARQKIANKTTYIPAHLLSNDPIGSEY</sequence>
<protein>
    <recommendedName>
        <fullName evidence="10">Iron transporter FTH1</fullName>
    </recommendedName>
</protein>
<dbReference type="EMBL" id="KV454213">
    <property type="protein sequence ID" value="ODQ57431.1"/>
    <property type="molecule type" value="Genomic_DNA"/>
</dbReference>
<keyword evidence="5 7" id="KW-1133">Transmembrane helix</keyword>
<evidence type="ECO:0000256" key="3">
    <source>
        <dbReference type="ARBA" id="ARBA00022496"/>
    </source>
</evidence>
<feature type="transmembrane region" description="Helical" evidence="7">
    <location>
        <begin position="251"/>
        <end position="271"/>
    </location>
</feature>
<feature type="transmembrane region" description="Helical" evidence="7">
    <location>
        <begin position="12"/>
        <end position="34"/>
    </location>
</feature>
<dbReference type="GO" id="GO:0006897">
    <property type="term" value="P:endocytosis"/>
    <property type="evidence" value="ECO:0007669"/>
    <property type="project" value="EnsemblFungi"/>
</dbReference>
<feature type="transmembrane region" description="Helical" evidence="7">
    <location>
        <begin position="192"/>
        <end position="213"/>
    </location>
</feature>
<keyword evidence="3" id="KW-0410">Iron transport</keyword>
<dbReference type="GeneID" id="30199502"/>
<dbReference type="GO" id="GO:0006879">
    <property type="term" value="P:intracellular iron ion homeostasis"/>
    <property type="evidence" value="ECO:0007669"/>
    <property type="project" value="EnsemblFungi"/>
</dbReference>
<keyword evidence="3" id="KW-0813">Transport</keyword>
<dbReference type="Proteomes" id="UP000094112">
    <property type="component" value="Unassembled WGS sequence"/>
</dbReference>
<comment type="similarity">
    <text evidence="2">Belongs to the oxidase-dependent Fe transporter (OFeT) (TC 9.A.10.1) family.</text>
</comment>
<dbReference type="Pfam" id="PF03239">
    <property type="entry name" value="FTR1"/>
    <property type="match status" value="1"/>
</dbReference>
<keyword evidence="9" id="KW-1185">Reference proteome</keyword>
<evidence type="ECO:0008006" key="10">
    <source>
        <dbReference type="Google" id="ProtNLM"/>
    </source>
</evidence>
<dbReference type="InterPro" id="IPR004923">
    <property type="entry name" value="FTR1/Fip1/EfeU"/>
</dbReference>
<feature type="transmembrane region" description="Helical" evidence="7">
    <location>
        <begin position="95"/>
        <end position="120"/>
    </location>
</feature>
<dbReference type="GO" id="GO:0000329">
    <property type="term" value="C:fungal-type vacuole membrane"/>
    <property type="evidence" value="ECO:0007669"/>
    <property type="project" value="EnsemblFungi"/>
</dbReference>
<evidence type="ECO:0000256" key="6">
    <source>
        <dbReference type="ARBA" id="ARBA00023136"/>
    </source>
</evidence>
<dbReference type="GO" id="GO:0033573">
    <property type="term" value="C:high-affinity iron permease complex"/>
    <property type="evidence" value="ECO:0007669"/>
    <property type="project" value="InterPro"/>
</dbReference>
<feature type="transmembrane region" description="Helical" evidence="7">
    <location>
        <begin position="225"/>
        <end position="244"/>
    </location>
</feature>
<dbReference type="GO" id="GO:0061841">
    <property type="term" value="C:high-affinity iron exporter complex"/>
    <property type="evidence" value="ECO:0007669"/>
    <property type="project" value="EnsemblFungi"/>
</dbReference>
<dbReference type="PANTHER" id="PTHR31632">
    <property type="entry name" value="IRON TRANSPORTER FTH1"/>
    <property type="match status" value="1"/>
</dbReference>
<evidence type="ECO:0000256" key="5">
    <source>
        <dbReference type="ARBA" id="ARBA00022989"/>
    </source>
</evidence>
<evidence type="ECO:0000256" key="2">
    <source>
        <dbReference type="ARBA" id="ARBA00008333"/>
    </source>
</evidence>
<feature type="transmembrane region" description="Helical" evidence="7">
    <location>
        <begin position="328"/>
        <end position="349"/>
    </location>
</feature>
<dbReference type="GO" id="GO:0015093">
    <property type="term" value="F:ferrous iron transmembrane transporter activity"/>
    <property type="evidence" value="ECO:0007669"/>
    <property type="project" value="TreeGrafter"/>
</dbReference>
<evidence type="ECO:0000256" key="7">
    <source>
        <dbReference type="SAM" id="Phobius"/>
    </source>
</evidence>
<dbReference type="GO" id="GO:0045121">
    <property type="term" value="C:membrane raft"/>
    <property type="evidence" value="ECO:0007669"/>
    <property type="project" value="EnsemblFungi"/>
</dbReference>